<sequence length="504" mass="57732">MVHEKSALQALKASDWQIEAAFDVFYSQPQPKSNDPYSDMILAEGVSVLCSDLQVEPQDIVTLVLSWHMNAATACEFSREEFVGGLQALGVDSIGKLQEKLAFMRSELKDEQKFYDIYSFAFGWAKEKGQKSLALDTAIGMWQLLFAEKEWPLVNHWCDFLQDRHNKAISKDTWAQLLEFARTVNPMLSNYDAEGAWPYLIDEFVEYLYDKSVVDNVSLGLQAPSSSSPKTQASPPSMDKDSMVELKKRFKKMSVVLDENSFSNAILSLKEHQKPAIVIKNTSFLDVRSFYLSNLRLARLCIQAKLSTVIREFTIINEPACIDFFEHYFDDLDLALAQLKYATQLLMKISTYFIQLMEKDDCNTLDRCKYLKVNAIGCMYTVAMRCLPILAYIEKVRQHMLAQDDDPTHENAPPSHIVLAKEDCTIPHTSAFEVEKAAGLVDPDTLRWLEDSRCCWTSYLIFRESAVWDLIIAEDAMENEARFEEKEWELEHIENFCSGTRFGK</sequence>
<dbReference type="InterPro" id="IPR014764">
    <property type="entry name" value="DCN-prot"/>
</dbReference>
<keyword evidence="4" id="KW-1185">Reference proteome</keyword>
<dbReference type="Gene3D" id="1.10.238.200">
    <property type="entry name" value="Cullin, PONY binding domain"/>
    <property type="match status" value="1"/>
</dbReference>
<dbReference type="PROSITE" id="PS51229">
    <property type="entry name" value="DCUN1"/>
    <property type="match status" value="1"/>
</dbReference>
<comment type="function">
    <text evidence="1">Neddylation of cullins play an essential role in the regulation of SCF-type complexes activity.</text>
</comment>
<dbReference type="Gene3D" id="1.20.120.1190">
    <property type="match status" value="1"/>
</dbReference>
<protein>
    <recommendedName>
        <fullName evidence="1">Defective in cullin neddylation protein</fullName>
    </recommendedName>
</protein>
<dbReference type="PANTHER" id="PTHR12281:SF29">
    <property type="entry name" value="DEFECTIVE IN CULLIN NEDDYLATION PROTEIN"/>
    <property type="match status" value="1"/>
</dbReference>
<evidence type="ECO:0000313" key="3">
    <source>
        <dbReference type="EMBL" id="KAH0943823.1"/>
    </source>
</evidence>
<dbReference type="EMBL" id="JAGKQM010000001">
    <property type="protein sequence ID" value="KAH0943823.1"/>
    <property type="molecule type" value="Genomic_DNA"/>
</dbReference>
<dbReference type="Proteomes" id="UP000824890">
    <property type="component" value="Unassembled WGS sequence"/>
</dbReference>
<dbReference type="Pfam" id="PF03556">
    <property type="entry name" value="Cullin_binding"/>
    <property type="match status" value="1"/>
</dbReference>
<dbReference type="Pfam" id="PF17835">
    <property type="entry name" value="NOG1_N"/>
    <property type="match status" value="1"/>
</dbReference>
<reference evidence="3 4" key="1">
    <citation type="submission" date="2021-05" db="EMBL/GenBank/DDBJ databases">
        <title>Genome Assembly of Synthetic Allotetraploid Brassica napus Reveals Homoeologous Exchanges between Subgenomes.</title>
        <authorList>
            <person name="Davis J.T."/>
        </authorList>
    </citation>
    <scope>NUCLEOTIDE SEQUENCE [LARGE SCALE GENOMIC DNA]</scope>
    <source>
        <strain evidence="4">cv. Da-Ae</strain>
        <tissue evidence="3">Seedling</tissue>
    </source>
</reference>
<name>A0ABQ8ESS7_BRANA</name>
<proteinExistence type="predicted"/>
<feature type="domain" description="DCUN1" evidence="2">
    <location>
        <begin position="13"/>
        <end position="209"/>
    </location>
</feature>
<accession>A0ABQ8ESS7</accession>
<dbReference type="InterPro" id="IPR041623">
    <property type="entry name" value="NOG1_N"/>
</dbReference>
<comment type="caution">
    <text evidence="3">The sequence shown here is derived from an EMBL/GenBank/DDBJ whole genome shotgun (WGS) entry which is preliminary data.</text>
</comment>
<gene>
    <name evidence="3" type="ORF">HID58_003460</name>
</gene>
<evidence type="ECO:0000313" key="4">
    <source>
        <dbReference type="Proteomes" id="UP000824890"/>
    </source>
</evidence>
<dbReference type="InterPro" id="IPR005176">
    <property type="entry name" value="PONY_dom"/>
</dbReference>
<organism evidence="3 4">
    <name type="scientific">Brassica napus</name>
    <name type="common">Rape</name>
    <dbReference type="NCBI Taxonomy" id="3708"/>
    <lineage>
        <taxon>Eukaryota</taxon>
        <taxon>Viridiplantae</taxon>
        <taxon>Streptophyta</taxon>
        <taxon>Embryophyta</taxon>
        <taxon>Tracheophyta</taxon>
        <taxon>Spermatophyta</taxon>
        <taxon>Magnoliopsida</taxon>
        <taxon>eudicotyledons</taxon>
        <taxon>Gunneridae</taxon>
        <taxon>Pentapetalae</taxon>
        <taxon>rosids</taxon>
        <taxon>malvids</taxon>
        <taxon>Brassicales</taxon>
        <taxon>Brassicaceae</taxon>
        <taxon>Brassiceae</taxon>
        <taxon>Brassica</taxon>
    </lineage>
</organism>
<dbReference type="InterPro" id="IPR042460">
    <property type="entry name" value="DCN1-like_PONY"/>
</dbReference>
<dbReference type="Gene3D" id="1.10.238.10">
    <property type="entry name" value="EF-hand"/>
    <property type="match status" value="1"/>
</dbReference>
<evidence type="ECO:0000256" key="1">
    <source>
        <dbReference type="RuleBase" id="RU410713"/>
    </source>
</evidence>
<dbReference type="PANTHER" id="PTHR12281">
    <property type="entry name" value="RP42 RELATED"/>
    <property type="match status" value="1"/>
</dbReference>
<evidence type="ECO:0000259" key="2">
    <source>
        <dbReference type="PROSITE" id="PS51229"/>
    </source>
</evidence>